<evidence type="ECO:0000259" key="4">
    <source>
        <dbReference type="PROSITE" id="PS51349"/>
    </source>
</evidence>
<evidence type="ECO:0000256" key="1">
    <source>
        <dbReference type="ARBA" id="ARBA00001917"/>
    </source>
</evidence>
<dbReference type="Proteomes" id="UP000281677">
    <property type="component" value="Unassembled WGS sequence"/>
</dbReference>
<dbReference type="InterPro" id="IPR008259">
    <property type="entry name" value="FMN_hydac_DH_AS"/>
</dbReference>
<dbReference type="AlphaFoldDB" id="A0A3M7HY71"/>
<dbReference type="GO" id="GO:0016491">
    <property type="term" value="F:oxidoreductase activity"/>
    <property type="evidence" value="ECO:0007669"/>
    <property type="project" value="UniProtKB-KW"/>
</dbReference>
<evidence type="ECO:0000313" key="5">
    <source>
        <dbReference type="EMBL" id="RMZ18184.1"/>
    </source>
</evidence>
<dbReference type="PANTHER" id="PTHR10578:SF149">
    <property type="entry name" value="2-HYDROXYACID OXIDASE 2"/>
    <property type="match status" value="1"/>
</dbReference>
<evidence type="ECO:0000313" key="6">
    <source>
        <dbReference type="Proteomes" id="UP000281677"/>
    </source>
</evidence>
<organism evidence="5 6">
    <name type="scientific">Hortaea werneckii</name>
    <name type="common">Black yeast</name>
    <name type="synonym">Cladosporium werneckii</name>
    <dbReference type="NCBI Taxonomy" id="91943"/>
    <lineage>
        <taxon>Eukaryota</taxon>
        <taxon>Fungi</taxon>
        <taxon>Dikarya</taxon>
        <taxon>Ascomycota</taxon>
        <taxon>Pezizomycotina</taxon>
        <taxon>Dothideomycetes</taxon>
        <taxon>Dothideomycetidae</taxon>
        <taxon>Mycosphaerellales</taxon>
        <taxon>Teratosphaeriaceae</taxon>
        <taxon>Hortaea</taxon>
    </lineage>
</organism>
<protein>
    <recommendedName>
        <fullName evidence="4">FMN hydroxy acid dehydrogenase domain-containing protein</fullName>
    </recommendedName>
</protein>
<reference evidence="5 6" key="1">
    <citation type="journal article" date="2018" name="BMC Genomics">
        <title>Genomic evidence for intraspecific hybridization in a clonal and extremely halotolerant yeast.</title>
        <authorList>
            <person name="Gostincar C."/>
            <person name="Stajich J.E."/>
            <person name="Zupancic J."/>
            <person name="Zalar P."/>
            <person name="Gunde-Cimerman N."/>
        </authorList>
    </citation>
    <scope>NUCLEOTIDE SEQUENCE [LARGE SCALE GENOMIC DNA]</scope>
    <source>
        <strain evidence="5 6">EXF-120</strain>
    </source>
</reference>
<evidence type="ECO:0000256" key="3">
    <source>
        <dbReference type="SAM" id="MobiDB-lite"/>
    </source>
</evidence>
<dbReference type="Gene3D" id="3.20.20.70">
    <property type="entry name" value="Aldolase class I"/>
    <property type="match status" value="1"/>
</dbReference>
<dbReference type="EMBL" id="QWIT01001417">
    <property type="protein sequence ID" value="RMZ18184.1"/>
    <property type="molecule type" value="Genomic_DNA"/>
</dbReference>
<gene>
    <name evidence="5" type="ORF">D0859_17295</name>
</gene>
<sequence length="202" mass="22147">MEWPNLLSDGKAELMQGPDDHVQETSSYEFDWGTAIPWLRSQTKLQIWLKGVLSPEDVTLAIKHGIDGIVVSNHGGRQLDGVPATLDALRECALTAGSRIPIAVDGGIRRGSDIFKAIALGACHVFVGRIPIWGLAYNGQAGVELALKILMHEFRLTMGLAGYVWRLPLKKVVANGKRCRNIKEITPDHLTYVDNSGRLAKL</sequence>
<dbReference type="PANTHER" id="PTHR10578">
    <property type="entry name" value="S -2-HYDROXY-ACID OXIDASE-RELATED"/>
    <property type="match status" value="1"/>
</dbReference>
<dbReference type="SUPFAM" id="SSF51395">
    <property type="entry name" value="FMN-linked oxidoreductases"/>
    <property type="match status" value="1"/>
</dbReference>
<comment type="cofactor">
    <cofactor evidence="1">
        <name>FMN</name>
        <dbReference type="ChEBI" id="CHEBI:58210"/>
    </cofactor>
</comment>
<dbReference type="InterPro" id="IPR013785">
    <property type="entry name" value="Aldolase_TIM"/>
</dbReference>
<proteinExistence type="predicted"/>
<feature type="region of interest" description="Disordered" evidence="3">
    <location>
        <begin position="1"/>
        <end position="20"/>
    </location>
</feature>
<dbReference type="VEuPathDB" id="FungiDB:BTJ68_09723"/>
<dbReference type="PROSITE" id="PS51349">
    <property type="entry name" value="FMN_HYDROXY_ACID_DH_2"/>
    <property type="match status" value="1"/>
</dbReference>
<dbReference type="InterPro" id="IPR037396">
    <property type="entry name" value="FMN_HAD"/>
</dbReference>
<dbReference type="Pfam" id="PF01070">
    <property type="entry name" value="FMN_dh"/>
    <property type="match status" value="1"/>
</dbReference>
<dbReference type="InterPro" id="IPR000262">
    <property type="entry name" value="FMN-dep_DH"/>
</dbReference>
<feature type="domain" description="FMN hydroxy acid dehydrogenase" evidence="4">
    <location>
        <begin position="1"/>
        <end position="179"/>
    </location>
</feature>
<name>A0A3M7HY71_HORWE</name>
<dbReference type="PROSITE" id="PS00557">
    <property type="entry name" value="FMN_HYDROXY_ACID_DH_1"/>
    <property type="match status" value="1"/>
</dbReference>
<dbReference type="OrthoDB" id="1925334at2759"/>
<comment type="caution">
    <text evidence="5">The sequence shown here is derived from an EMBL/GenBank/DDBJ whole genome shotgun (WGS) entry which is preliminary data.</text>
</comment>
<evidence type="ECO:0000256" key="2">
    <source>
        <dbReference type="ARBA" id="ARBA00023002"/>
    </source>
</evidence>
<keyword evidence="2" id="KW-0560">Oxidoreductase</keyword>
<accession>A0A3M7HY71</accession>